<evidence type="ECO:0000313" key="16">
    <source>
        <dbReference type="Proteomes" id="UP000030081"/>
    </source>
</evidence>
<reference evidence="15 17" key="3">
    <citation type="submission" date="2019-09" db="EMBL/GenBank/DDBJ databases">
        <title>Draft genome sequencing and comparative genomics of hatchery-associated Vibrios.</title>
        <authorList>
            <person name="Kehlet-Delgado H."/>
            <person name="Mueller R.S."/>
        </authorList>
    </citation>
    <scope>NUCLEOTIDE SEQUENCE [LARGE SCALE GENOMIC DNA]</scope>
    <source>
        <strain evidence="15 17">09-121-3</strain>
    </source>
</reference>
<dbReference type="RefSeq" id="WP_021457092.1">
    <property type="nucleotide sequence ID" value="NZ_CP009264.1"/>
</dbReference>
<sequence length="205" mass="22911">MGRLLIATPLAAACALAIFSFMAWMVDSGHRRAPEPSESLSFNMVMVENEQDVQRRQRTVPEQPKAPEVPEQMPTSQANTELSQISPISQPSLGLNTSIEGLAISAPTFGDFGVNQQVMPLYRVEPRYPAKALKRKAEGYVILKFTIDPTGKPRDIDIVEANPKRMFERNAIQALQKWKYQPKVVDGTAVSQENQTVRLEFKLAK</sequence>
<comment type="function">
    <text evidence="10">Interacts with outer membrane receptor proteins that carry out high-affinity binding and energy dependent uptake into the periplasmic space of specific substrates. It could act to transduce energy from the cytoplasmic membrane to specific energy-requiring processes in the outer membrane, resulting in the release into the periplasm of ligands bound by these outer membrane proteins.</text>
</comment>
<dbReference type="NCBIfam" id="TIGR01352">
    <property type="entry name" value="tonB_Cterm"/>
    <property type="match status" value="1"/>
</dbReference>
<dbReference type="Proteomes" id="UP000030081">
    <property type="component" value="Chromosome 1"/>
</dbReference>
<dbReference type="EMBL" id="CP009617">
    <property type="protein sequence ID" value="AIW19014.1"/>
    <property type="molecule type" value="Genomic_DNA"/>
</dbReference>
<protein>
    <recommendedName>
        <fullName evidence="10">Protein TonB</fullName>
    </recommendedName>
</protein>
<dbReference type="AlphaFoldDB" id="A0A097QJM9"/>
<evidence type="ECO:0000313" key="13">
    <source>
        <dbReference type="EMBL" id="AIW19014.1"/>
    </source>
</evidence>
<dbReference type="InterPro" id="IPR006260">
    <property type="entry name" value="TonB/TolA_C"/>
</dbReference>
<proteinExistence type="inferred from homology"/>
<dbReference type="EMBL" id="VTXP01000005">
    <property type="protein sequence ID" value="NOJ23436.1"/>
    <property type="molecule type" value="Genomic_DNA"/>
</dbReference>
<dbReference type="PRINTS" id="PR01374">
    <property type="entry name" value="TONBPROTEIN"/>
</dbReference>
<evidence type="ECO:0000256" key="6">
    <source>
        <dbReference type="ARBA" id="ARBA00022692"/>
    </source>
</evidence>
<dbReference type="KEGG" id="vcy:IX92_08115"/>
<dbReference type="GO" id="GO:0055085">
    <property type="term" value="P:transmembrane transport"/>
    <property type="evidence" value="ECO:0007669"/>
    <property type="project" value="InterPro"/>
</dbReference>
<keyword evidence="6" id="KW-0812">Transmembrane</keyword>
<dbReference type="InterPro" id="IPR051045">
    <property type="entry name" value="TonB-dependent_transducer"/>
</dbReference>
<dbReference type="InterPro" id="IPR003538">
    <property type="entry name" value="TonB"/>
</dbReference>
<evidence type="ECO:0000256" key="2">
    <source>
        <dbReference type="ARBA" id="ARBA00006555"/>
    </source>
</evidence>
<dbReference type="PANTHER" id="PTHR33446:SF14">
    <property type="entry name" value="PROTEIN TONB"/>
    <property type="match status" value="1"/>
</dbReference>
<evidence type="ECO:0000256" key="1">
    <source>
        <dbReference type="ARBA" id="ARBA00004383"/>
    </source>
</evidence>
<dbReference type="GO" id="GO:0031992">
    <property type="term" value="F:energy transducer activity"/>
    <property type="evidence" value="ECO:0007669"/>
    <property type="project" value="InterPro"/>
</dbReference>
<dbReference type="Pfam" id="PF03544">
    <property type="entry name" value="TonB_C"/>
    <property type="match status" value="1"/>
</dbReference>
<dbReference type="Proteomes" id="UP000576645">
    <property type="component" value="Unassembled WGS sequence"/>
</dbReference>
<feature type="domain" description="TonB C-terminal" evidence="12">
    <location>
        <begin position="113"/>
        <end position="205"/>
    </location>
</feature>
<keyword evidence="4 10" id="KW-1003">Cell membrane</keyword>
<evidence type="ECO:0000313" key="15">
    <source>
        <dbReference type="EMBL" id="NOJ23436.1"/>
    </source>
</evidence>
<dbReference type="FunFam" id="3.30.1150.10:FF:000006">
    <property type="entry name" value="Protein TonB"/>
    <property type="match status" value="1"/>
</dbReference>
<dbReference type="InterPro" id="IPR037682">
    <property type="entry name" value="TonB_C"/>
</dbReference>
<organism evidence="14">
    <name type="scientific">Vibrio coralliilyticus</name>
    <dbReference type="NCBI Taxonomy" id="190893"/>
    <lineage>
        <taxon>Bacteria</taxon>
        <taxon>Pseudomonadati</taxon>
        <taxon>Pseudomonadota</taxon>
        <taxon>Gammaproteobacteria</taxon>
        <taxon>Vibrionales</taxon>
        <taxon>Vibrionaceae</taxon>
        <taxon>Vibrio</taxon>
    </lineage>
</organism>
<evidence type="ECO:0000256" key="4">
    <source>
        <dbReference type="ARBA" id="ARBA00022475"/>
    </source>
</evidence>
<evidence type="ECO:0000256" key="9">
    <source>
        <dbReference type="ARBA" id="ARBA00023136"/>
    </source>
</evidence>
<comment type="subcellular location">
    <subcellularLocation>
        <location evidence="1 10">Cell inner membrane</location>
        <topology evidence="1 10">Single-pass membrane protein</topology>
        <orientation evidence="1 10">Periplasmic side</orientation>
    </subcellularLocation>
</comment>
<evidence type="ECO:0000256" key="10">
    <source>
        <dbReference type="RuleBase" id="RU362123"/>
    </source>
</evidence>
<dbReference type="Gene3D" id="3.30.1150.10">
    <property type="match status" value="1"/>
</dbReference>
<comment type="similarity">
    <text evidence="2 10">Belongs to the TonB family.</text>
</comment>
<keyword evidence="9" id="KW-0472">Membrane</keyword>
<evidence type="ECO:0000256" key="5">
    <source>
        <dbReference type="ARBA" id="ARBA00022519"/>
    </source>
</evidence>
<reference evidence="14" key="2">
    <citation type="journal article" date="2015" name="BMC Genomics">
        <title>Genome mining reveals unlocked bioactive potential of marine Gram-negative bacteria.</title>
        <authorList>
            <person name="Machado H."/>
            <person name="Sonnenschein E.C."/>
            <person name="Melchiorsen J."/>
            <person name="Gram L."/>
        </authorList>
    </citation>
    <scope>NUCLEOTIDE SEQUENCE</scope>
    <source>
        <strain evidence="14">S2052</strain>
    </source>
</reference>
<evidence type="ECO:0000313" key="14">
    <source>
        <dbReference type="EMBL" id="KJY77706.1"/>
    </source>
</evidence>
<evidence type="ECO:0000259" key="12">
    <source>
        <dbReference type="PROSITE" id="PS52015"/>
    </source>
</evidence>
<keyword evidence="8" id="KW-1133">Transmembrane helix</keyword>
<evidence type="ECO:0000256" key="11">
    <source>
        <dbReference type="SAM" id="MobiDB-lite"/>
    </source>
</evidence>
<dbReference type="PANTHER" id="PTHR33446">
    <property type="entry name" value="PROTEIN TONB-RELATED"/>
    <property type="match status" value="1"/>
</dbReference>
<dbReference type="EMBL" id="JXXR01000001">
    <property type="protein sequence ID" value="KJY77706.1"/>
    <property type="molecule type" value="Genomic_DNA"/>
</dbReference>
<gene>
    <name evidence="15" type="ORF">F0238_11930</name>
    <name evidence="13" type="ORF">IX92_08115</name>
    <name evidence="14" type="ORF">TW71_01350</name>
</gene>
<evidence type="ECO:0000256" key="7">
    <source>
        <dbReference type="ARBA" id="ARBA00022927"/>
    </source>
</evidence>
<dbReference type="GO" id="GO:0005886">
    <property type="term" value="C:plasma membrane"/>
    <property type="evidence" value="ECO:0007669"/>
    <property type="project" value="UniProtKB-SubCell"/>
</dbReference>
<accession>A0A097QJM9</accession>
<keyword evidence="5 10" id="KW-0997">Cell inner membrane</keyword>
<dbReference type="GO" id="GO:0015031">
    <property type="term" value="P:protein transport"/>
    <property type="evidence" value="ECO:0007669"/>
    <property type="project" value="UniProtKB-UniRule"/>
</dbReference>
<evidence type="ECO:0000256" key="8">
    <source>
        <dbReference type="ARBA" id="ARBA00022989"/>
    </source>
</evidence>
<keyword evidence="10" id="KW-0735">Signal-anchor</keyword>
<keyword evidence="16" id="KW-1185">Reference proteome</keyword>
<evidence type="ECO:0000313" key="17">
    <source>
        <dbReference type="Proteomes" id="UP000576645"/>
    </source>
</evidence>
<evidence type="ECO:0000256" key="3">
    <source>
        <dbReference type="ARBA" id="ARBA00022448"/>
    </source>
</evidence>
<dbReference type="PROSITE" id="PS52015">
    <property type="entry name" value="TONB_CTD"/>
    <property type="match status" value="1"/>
</dbReference>
<dbReference type="GO" id="GO:0015891">
    <property type="term" value="P:siderophore transport"/>
    <property type="evidence" value="ECO:0007669"/>
    <property type="project" value="InterPro"/>
</dbReference>
<dbReference type="GO" id="GO:0030288">
    <property type="term" value="C:outer membrane-bounded periplasmic space"/>
    <property type="evidence" value="ECO:0007669"/>
    <property type="project" value="InterPro"/>
</dbReference>
<dbReference type="KEGG" id="vct:JV59_30400"/>
<keyword evidence="3 10" id="KW-0813">Transport</keyword>
<keyword evidence="7 10" id="KW-0653">Protein transport</keyword>
<reference evidence="13 16" key="1">
    <citation type="submission" date="2014-10" db="EMBL/GenBank/DDBJ databases">
        <title>The Complete Genome Sequence for the Shellfish Pathogen Vibrio coralliilyticus RE98 Isolated from a Shellfish Hatchery.</title>
        <authorList>
            <person name="Richards G.P."/>
            <person name="Bono J.L."/>
            <person name="Watson M.A."/>
            <person name="Needleman D.S."/>
        </authorList>
    </citation>
    <scope>NUCLEOTIDE SEQUENCE [LARGE SCALE GENOMIC DNA]</scope>
    <source>
        <strain evidence="13 16">RE98</strain>
    </source>
</reference>
<feature type="region of interest" description="Disordered" evidence="11">
    <location>
        <begin position="51"/>
        <end position="75"/>
    </location>
</feature>
<name>A0A097QJM9_9VIBR</name>
<dbReference type="SUPFAM" id="SSF74653">
    <property type="entry name" value="TolA/TonB C-terminal domain"/>
    <property type="match status" value="1"/>
</dbReference>